<keyword evidence="4 6" id="KW-0862">Zinc</keyword>
<dbReference type="InterPro" id="IPR051156">
    <property type="entry name" value="Mito/Outer_Membr_Metalloprot"/>
</dbReference>
<evidence type="ECO:0000259" key="8">
    <source>
        <dbReference type="Pfam" id="PF01435"/>
    </source>
</evidence>
<evidence type="ECO:0000256" key="7">
    <source>
        <dbReference type="SAM" id="SignalP"/>
    </source>
</evidence>
<organism evidence="9 10">
    <name type="scientific">Parvularcula lutaonensis</name>
    <dbReference type="NCBI Taxonomy" id="491923"/>
    <lineage>
        <taxon>Bacteria</taxon>
        <taxon>Pseudomonadati</taxon>
        <taxon>Pseudomonadota</taxon>
        <taxon>Alphaproteobacteria</taxon>
        <taxon>Parvularculales</taxon>
        <taxon>Parvularculaceae</taxon>
        <taxon>Parvularcula</taxon>
    </lineage>
</organism>
<dbReference type="Pfam" id="PF01435">
    <property type="entry name" value="Peptidase_M48"/>
    <property type="match status" value="1"/>
</dbReference>
<evidence type="ECO:0000256" key="5">
    <source>
        <dbReference type="ARBA" id="ARBA00023049"/>
    </source>
</evidence>
<feature type="domain" description="Peptidase M48" evidence="8">
    <location>
        <begin position="67"/>
        <end position="259"/>
    </location>
</feature>
<evidence type="ECO:0000256" key="3">
    <source>
        <dbReference type="ARBA" id="ARBA00022801"/>
    </source>
</evidence>
<evidence type="ECO:0000313" key="9">
    <source>
        <dbReference type="EMBL" id="MFC3303105.1"/>
    </source>
</evidence>
<dbReference type="RefSeq" id="WP_189575328.1">
    <property type="nucleotide sequence ID" value="NZ_BMXU01000002.1"/>
</dbReference>
<keyword evidence="5 6" id="KW-0482">Metalloprotease</keyword>
<evidence type="ECO:0000256" key="1">
    <source>
        <dbReference type="ARBA" id="ARBA00022670"/>
    </source>
</evidence>
<dbReference type="PROSITE" id="PS51257">
    <property type="entry name" value="PROKAR_LIPOPROTEIN"/>
    <property type="match status" value="1"/>
</dbReference>
<keyword evidence="1 6" id="KW-0645">Protease</keyword>
<dbReference type="Gene3D" id="3.30.2010.10">
    <property type="entry name" value="Metalloproteases ('zincins'), catalytic domain"/>
    <property type="match status" value="1"/>
</dbReference>
<keyword evidence="3 6" id="KW-0378">Hydrolase</keyword>
<dbReference type="InterPro" id="IPR001915">
    <property type="entry name" value="Peptidase_M48"/>
</dbReference>
<keyword evidence="10" id="KW-1185">Reference proteome</keyword>
<dbReference type="Proteomes" id="UP001595607">
    <property type="component" value="Unassembled WGS sequence"/>
</dbReference>
<evidence type="ECO:0000256" key="2">
    <source>
        <dbReference type="ARBA" id="ARBA00022723"/>
    </source>
</evidence>
<keyword evidence="7" id="KW-0732">Signal</keyword>
<evidence type="ECO:0000313" key="10">
    <source>
        <dbReference type="Proteomes" id="UP001595607"/>
    </source>
</evidence>
<evidence type="ECO:0000256" key="6">
    <source>
        <dbReference type="RuleBase" id="RU003983"/>
    </source>
</evidence>
<name>A0ABV7MEE0_9PROT</name>
<comment type="caution">
    <text evidence="9">The sequence shown here is derived from an EMBL/GenBank/DDBJ whole genome shotgun (WGS) entry which is preliminary data.</text>
</comment>
<dbReference type="EMBL" id="JBHRVA010000003">
    <property type="protein sequence ID" value="MFC3303105.1"/>
    <property type="molecule type" value="Genomic_DNA"/>
</dbReference>
<proteinExistence type="inferred from homology"/>
<dbReference type="CDD" id="cd07331">
    <property type="entry name" value="M48C_Oma1_like"/>
    <property type="match status" value="1"/>
</dbReference>
<dbReference type="PANTHER" id="PTHR22726">
    <property type="entry name" value="METALLOENDOPEPTIDASE OMA1"/>
    <property type="match status" value="1"/>
</dbReference>
<dbReference type="PANTHER" id="PTHR22726:SF24">
    <property type="entry name" value="M48 FAMILY METALLOPEPTIDASE"/>
    <property type="match status" value="1"/>
</dbReference>
<comment type="cofactor">
    <cofactor evidence="6">
        <name>Zn(2+)</name>
        <dbReference type="ChEBI" id="CHEBI:29105"/>
    </cofactor>
    <text evidence="6">Binds 1 zinc ion per subunit.</text>
</comment>
<evidence type="ECO:0000256" key="4">
    <source>
        <dbReference type="ARBA" id="ARBA00022833"/>
    </source>
</evidence>
<reference evidence="10" key="1">
    <citation type="journal article" date="2019" name="Int. J. Syst. Evol. Microbiol.">
        <title>The Global Catalogue of Microorganisms (GCM) 10K type strain sequencing project: providing services to taxonomists for standard genome sequencing and annotation.</title>
        <authorList>
            <consortium name="The Broad Institute Genomics Platform"/>
            <consortium name="The Broad Institute Genome Sequencing Center for Infectious Disease"/>
            <person name="Wu L."/>
            <person name="Ma J."/>
        </authorList>
    </citation>
    <scope>NUCLEOTIDE SEQUENCE [LARGE SCALE GENOMIC DNA]</scope>
    <source>
        <strain evidence="10">KCTC 22245</strain>
    </source>
</reference>
<gene>
    <name evidence="9" type="ORF">ACFONP_10215</name>
</gene>
<keyword evidence="2" id="KW-0479">Metal-binding</keyword>
<comment type="similarity">
    <text evidence="6">Belongs to the peptidase M48 family.</text>
</comment>
<feature type="signal peptide" evidence="7">
    <location>
        <begin position="1"/>
        <end position="20"/>
    </location>
</feature>
<protein>
    <submittedName>
        <fullName evidence="9">M48 family metallopeptidase</fullName>
    </submittedName>
</protein>
<accession>A0ABV7MEE0</accession>
<feature type="chain" id="PRO_5045730551" evidence="7">
    <location>
        <begin position="21"/>
        <end position="268"/>
    </location>
</feature>
<sequence length="268" mass="29062">MARFLRRSIIAAAMAVLGVAACTYNEELGRSQLLFTGPDSMAQAAASSWEQLKTQRTISNDPRYVSRLNRVAPRLIRAAGEDPSKWEYLVFEDPSLNAFALPGGRIGIHTGIMDIMKNDAQLAAVVGHEIAHVKYRHSAERYSQNVLASVGLGAASIAVGANCEGTAAERRACEQRSGALIQALGLGAIYGAILPYSRKHELEADTGGVRYMARAGYDPCEAIRFWKQMQAASAGQARPPEFASTHPASETRIRNLTEIVRKQGRTCS</sequence>